<feature type="transmembrane region" description="Helical" evidence="1">
    <location>
        <begin position="12"/>
        <end position="30"/>
    </location>
</feature>
<keyword evidence="3" id="KW-1185">Reference proteome</keyword>
<keyword evidence="1" id="KW-0812">Transmembrane</keyword>
<evidence type="ECO:0000313" key="2">
    <source>
        <dbReference type="EMBL" id="KAH3885987.1"/>
    </source>
</evidence>
<sequence>MNIDEVRSWTKLPMLAVLSAIFVVAGVGGVPPTENALLVQVLDAVQRTLNFFAEDYSAINVDGLFGLRLGQGQMREAVRECRVRTCDAPLLRRLTDMEALLNNASDSALPYLEAEDPAYFTRFHATIDQPYVLPYQGELVEAAFDTGVEEDLKEKSNTGAKVDHKEMGDTGAIVGTNENYNEEAGDACYARMLGSYQENEKTLPRCNITTNCWKYMTQDDTAAYFITHQLLYFIMTEHVGCKGQLEAFTQGRKIREIQHKFCRKIYQESKQLSSTGKVKNYRRDLFLEQTVLCGPLGFENFYRSDWIRMVLSWPDKRLGCFRQHSVDDDLKALMGDLAATVQSGHQRRNTHPSSYETTKDVTMRRLLREKQMKDGCLSHTSGLGFGVLCSYLRFLVRHLYTSSHM</sequence>
<dbReference type="GO" id="GO:0005829">
    <property type="term" value="C:cytosol"/>
    <property type="evidence" value="ECO:0007669"/>
    <property type="project" value="TreeGrafter"/>
</dbReference>
<dbReference type="Pfam" id="PF15882">
    <property type="entry name" value="DUF4735"/>
    <property type="match status" value="1"/>
</dbReference>
<dbReference type="PANTHER" id="PTHR33539">
    <property type="entry name" value="UPF0764 PROTEIN C16ORF89"/>
    <property type="match status" value="1"/>
</dbReference>
<dbReference type="AlphaFoldDB" id="A0A9D4N3B4"/>
<protein>
    <submittedName>
        <fullName evidence="2">Uncharacterized protein</fullName>
    </submittedName>
</protein>
<dbReference type="OrthoDB" id="5949187at2759"/>
<dbReference type="Proteomes" id="UP000828390">
    <property type="component" value="Unassembled WGS sequence"/>
</dbReference>
<proteinExistence type="predicted"/>
<name>A0A9D4N3B4_DREPO</name>
<comment type="caution">
    <text evidence="2">The sequence shown here is derived from an EMBL/GenBank/DDBJ whole genome shotgun (WGS) entry which is preliminary data.</text>
</comment>
<reference evidence="2" key="2">
    <citation type="submission" date="2020-11" db="EMBL/GenBank/DDBJ databases">
        <authorList>
            <person name="McCartney M.A."/>
            <person name="Auch B."/>
            <person name="Kono T."/>
            <person name="Mallez S."/>
            <person name="Becker A."/>
            <person name="Gohl D.M."/>
            <person name="Silverstein K.A.T."/>
            <person name="Koren S."/>
            <person name="Bechman K.B."/>
            <person name="Herman A."/>
            <person name="Abrahante J.E."/>
            <person name="Garbe J."/>
        </authorList>
    </citation>
    <scope>NUCLEOTIDE SEQUENCE</scope>
    <source>
        <strain evidence="2">Duluth1</strain>
        <tissue evidence="2">Whole animal</tissue>
    </source>
</reference>
<reference evidence="2" key="1">
    <citation type="journal article" date="2019" name="bioRxiv">
        <title>The Genome of the Zebra Mussel, Dreissena polymorpha: A Resource for Invasive Species Research.</title>
        <authorList>
            <person name="McCartney M.A."/>
            <person name="Auch B."/>
            <person name="Kono T."/>
            <person name="Mallez S."/>
            <person name="Zhang Y."/>
            <person name="Obille A."/>
            <person name="Becker A."/>
            <person name="Abrahante J.E."/>
            <person name="Garbe J."/>
            <person name="Badalamenti J.P."/>
            <person name="Herman A."/>
            <person name="Mangelson H."/>
            <person name="Liachko I."/>
            <person name="Sullivan S."/>
            <person name="Sone E.D."/>
            <person name="Koren S."/>
            <person name="Silverstein K.A.T."/>
            <person name="Beckman K.B."/>
            <person name="Gohl D.M."/>
        </authorList>
    </citation>
    <scope>NUCLEOTIDE SEQUENCE</scope>
    <source>
        <strain evidence="2">Duluth1</strain>
        <tissue evidence="2">Whole animal</tissue>
    </source>
</reference>
<dbReference type="EMBL" id="JAIWYP010000001">
    <property type="protein sequence ID" value="KAH3885987.1"/>
    <property type="molecule type" value="Genomic_DNA"/>
</dbReference>
<dbReference type="PANTHER" id="PTHR33539:SF1">
    <property type="entry name" value="UPF0764 PROTEIN C16ORF89"/>
    <property type="match status" value="1"/>
</dbReference>
<dbReference type="InterPro" id="IPR031751">
    <property type="entry name" value="DUF4735"/>
</dbReference>
<keyword evidence="1" id="KW-0472">Membrane</keyword>
<evidence type="ECO:0000256" key="1">
    <source>
        <dbReference type="SAM" id="Phobius"/>
    </source>
</evidence>
<organism evidence="2 3">
    <name type="scientific">Dreissena polymorpha</name>
    <name type="common">Zebra mussel</name>
    <name type="synonym">Mytilus polymorpha</name>
    <dbReference type="NCBI Taxonomy" id="45954"/>
    <lineage>
        <taxon>Eukaryota</taxon>
        <taxon>Metazoa</taxon>
        <taxon>Spiralia</taxon>
        <taxon>Lophotrochozoa</taxon>
        <taxon>Mollusca</taxon>
        <taxon>Bivalvia</taxon>
        <taxon>Autobranchia</taxon>
        <taxon>Heteroconchia</taxon>
        <taxon>Euheterodonta</taxon>
        <taxon>Imparidentia</taxon>
        <taxon>Neoheterodontei</taxon>
        <taxon>Myida</taxon>
        <taxon>Dreissenoidea</taxon>
        <taxon>Dreissenidae</taxon>
        <taxon>Dreissena</taxon>
    </lineage>
</organism>
<keyword evidence="1" id="KW-1133">Transmembrane helix</keyword>
<evidence type="ECO:0000313" key="3">
    <source>
        <dbReference type="Proteomes" id="UP000828390"/>
    </source>
</evidence>
<accession>A0A9D4N3B4</accession>
<dbReference type="GO" id="GO:0016020">
    <property type="term" value="C:membrane"/>
    <property type="evidence" value="ECO:0007669"/>
    <property type="project" value="TreeGrafter"/>
</dbReference>
<gene>
    <name evidence="2" type="ORF">DPMN_009986</name>
</gene>